<dbReference type="PROSITE" id="PS00191">
    <property type="entry name" value="CYTOCHROME_B5_1"/>
    <property type="match status" value="1"/>
</dbReference>
<dbReference type="GO" id="GO:0003995">
    <property type="term" value="F:acyl-CoA dehydrogenase activity"/>
    <property type="evidence" value="ECO:0007669"/>
    <property type="project" value="InterPro"/>
</dbReference>
<dbReference type="SUPFAM" id="SSF47203">
    <property type="entry name" value="Acyl-CoA dehydrogenase C-terminal domain-like"/>
    <property type="match status" value="1"/>
</dbReference>
<dbReference type="AlphaFoldDB" id="A0A2X0NNN2"/>
<dbReference type="GO" id="GO:0005737">
    <property type="term" value="C:cytoplasm"/>
    <property type="evidence" value="ECO:0007669"/>
    <property type="project" value="TreeGrafter"/>
</dbReference>
<keyword evidence="11" id="KW-1185">Reference proteome</keyword>
<protein>
    <submittedName>
        <fullName evidence="10">BQ5605_C013g07213 protein</fullName>
    </submittedName>
</protein>
<dbReference type="Pfam" id="PF00441">
    <property type="entry name" value="Acyl-CoA_dh_1"/>
    <property type="match status" value="1"/>
</dbReference>
<dbReference type="PANTHER" id="PTHR48083:SF28">
    <property type="entry name" value="ACYL-COA DEHYDROGENASE FAMILY PROTEIN (AFU_ORTHOLOGUE AFUA_6G10880)-RELATED"/>
    <property type="match status" value="1"/>
</dbReference>
<dbReference type="InterPro" id="IPR036400">
    <property type="entry name" value="Cyt_B5-like_heme/steroid_sf"/>
</dbReference>
<dbReference type="InterPro" id="IPR018506">
    <property type="entry name" value="Cyt_B5_heme-BS"/>
</dbReference>
<dbReference type="Pfam" id="PF00173">
    <property type="entry name" value="Cyt-b5"/>
    <property type="match status" value="1"/>
</dbReference>
<evidence type="ECO:0000256" key="3">
    <source>
        <dbReference type="ARBA" id="ARBA00022617"/>
    </source>
</evidence>
<dbReference type="InterPro" id="IPR013786">
    <property type="entry name" value="AcylCoA_DH/ox_N"/>
</dbReference>
<dbReference type="PANTHER" id="PTHR48083">
    <property type="entry name" value="MEDIUM-CHAIN SPECIFIC ACYL-COA DEHYDROGENASE, MITOCHONDRIAL-RELATED"/>
    <property type="match status" value="1"/>
</dbReference>
<evidence type="ECO:0000259" key="9">
    <source>
        <dbReference type="PROSITE" id="PS50255"/>
    </source>
</evidence>
<comment type="cofactor">
    <cofactor evidence="1">
        <name>FAD</name>
        <dbReference type="ChEBI" id="CHEBI:57692"/>
    </cofactor>
</comment>
<dbReference type="Gene3D" id="1.20.140.10">
    <property type="entry name" value="Butyryl-CoA Dehydrogenase, subunit A, domain 3"/>
    <property type="match status" value="1"/>
</dbReference>
<evidence type="ECO:0000256" key="5">
    <source>
        <dbReference type="ARBA" id="ARBA00022723"/>
    </source>
</evidence>
<accession>A0A2X0NNN2</accession>
<dbReference type="InterPro" id="IPR046373">
    <property type="entry name" value="Acyl-CoA_Oxase/DH_mid-dom_sf"/>
</dbReference>
<dbReference type="Gene3D" id="2.40.110.10">
    <property type="entry name" value="Butyryl-CoA Dehydrogenase, subunit A, domain 2"/>
    <property type="match status" value="1"/>
</dbReference>
<evidence type="ECO:0000313" key="10">
    <source>
        <dbReference type="EMBL" id="SGY15024.1"/>
    </source>
</evidence>
<dbReference type="PROSITE" id="PS00072">
    <property type="entry name" value="ACYL_COA_DH_1"/>
    <property type="match status" value="1"/>
</dbReference>
<dbReference type="Gene3D" id="1.10.540.10">
    <property type="entry name" value="Acyl-CoA dehydrogenase/oxidase, N-terminal domain"/>
    <property type="match status" value="1"/>
</dbReference>
<dbReference type="InterPro" id="IPR036250">
    <property type="entry name" value="AcylCo_DH-like_C"/>
</dbReference>
<keyword evidence="7" id="KW-0560">Oxidoreductase</keyword>
<dbReference type="SUPFAM" id="SSF56645">
    <property type="entry name" value="Acyl-CoA dehydrogenase NM domain-like"/>
    <property type="match status" value="1"/>
</dbReference>
<proteinExistence type="inferred from homology"/>
<evidence type="ECO:0000256" key="4">
    <source>
        <dbReference type="ARBA" id="ARBA00022630"/>
    </source>
</evidence>
<feature type="domain" description="Cytochrome b5 heme-binding" evidence="9">
    <location>
        <begin position="12"/>
        <end position="89"/>
    </location>
</feature>
<evidence type="ECO:0000313" key="11">
    <source>
        <dbReference type="Proteomes" id="UP000249464"/>
    </source>
</evidence>
<dbReference type="Pfam" id="PF02770">
    <property type="entry name" value="Acyl-CoA_dh_M"/>
    <property type="match status" value="1"/>
</dbReference>
<dbReference type="GO" id="GO:0046872">
    <property type="term" value="F:metal ion binding"/>
    <property type="evidence" value="ECO:0007669"/>
    <property type="project" value="UniProtKB-KW"/>
</dbReference>
<dbReference type="GO" id="GO:0033539">
    <property type="term" value="P:fatty acid beta-oxidation using acyl-CoA dehydrogenase"/>
    <property type="evidence" value="ECO:0007669"/>
    <property type="project" value="TreeGrafter"/>
</dbReference>
<evidence type="ECO:0000256" key="6">
    <source>
        <dbReference type="ARBA" id="ARBA00022827"/>
    </source>
</evidence>
<dbReference type="SMART" id="SM01117">
    <property type="entry name" value="Cyt-b5"/>
    <property type="match status" value="1"/>
</dbReference>
<keyword evidence="3" id="KW-0349">Heme</keyword>
<dbReference type="SUPFAM" id="SSF55856">
    <property type="entry name" value="Cytochrome b5-like heme/steroid binding domain"/>
    <property type="match status" value="1"/>
</dbReference>
<dbReference type="InterPro" id="IPR009075">
    <property type="entry name" value="AcylCo_DH/oxidase_C"/>
</dbReference>
<keyword evidence="8" id="KW-0408">Iron</keyword>
<dbReference type="InterPro" id="IPR006089">
    <property type="entry name" value="Acyl-CoA_DH_CS"/>
</dbReference>
<dbReference type="InterPro" id="IPR009100">
    <property type="entry name" value="AcylCoA_DH/oxidase_NM_dom_sf"/>
</dbReference>
<evidence type="ECO:0000256" key="8">
    <source>
        <dbReference type="ARBA" id="ARBA00023004"/>
    </source>
</evidence>
<reference evidence="10 11" key="1">
    <citation type="submission" date="2016-11" db="EMBL/GenBank/DDBJ databases">
        <authorList>
            <person name="Jaros S."/>
            <person name="Januszkiewicz K."/>
            <person name="Wedrychowicz H."/>
        </authorList>
    </citation>
    <scope>NUCLEOTIDE SEQUENCE [LARGE SCALE GENOMIC DNA]</scope>
</reference>
<evidence type="ECO:0000256" key="2">
    <source>
        <dbReference type="ARBA" id="ARBA00009347"/>
    </source>
</evidence>
<dbReference type="Proteomes" id="UP000249464">
    <property type="component" value="Unassembled WGS sequence"/>
</dbReference>
<dbReference type="InterPro" id="IPR001199">
    <property type="entry name" value="Cyt_B5-like_heme/steroid-bd"/>
</dbReference>
<dbReference type="Pfam" id="PF02771">
    <property type="entry name" value="Acyl-CoA_dh_N"/>
    <property type="match status" value="1"/>
</dbReference>
<organism evidence="10 11">
    <name type="scientific">Microbotryum silenes-dioicae</name>
    <dbReference type="NCBI Taxonomy" id="796604"/>
    <lineage>
        <taxon>Eukaryota</taxon>
        <taxon>Fungi</taxon>
        <taxon>Dikarya</taxon>
        <taxon>Basidiomycota</taxon>
        <taxon>Pucciniomycotina</taxon>
        <taxon>Microbotryomycetes</taxon>
        <taxon>Microbotryales</taxon>
        <taxon>Microbotryaceae</taxon>
        <taxon>Microbotryum</taxon>
    </lineage>
</organism>
<dbReference type="GO" id="GO:0020037">
    <property type="term" value="F:heme binding"/>
    <property type="evidence" value="ECO:0007669"/>
    <property type="project" value="InterPro"/>
</dbReference>
<keyword evidence="6" id="KW-0274">FAD</keyword>
<keyword evidence="5" id="KW-0479">Metal-binding</keyword>
<evidence type="ECO:0000256" key="7">
    <source>
        <dbReference type="ARBA" id="ARBA00023002"/>
    </source>
</evidence>
<evidence type="ECO:0000256" key="1">
    <source>
        <dbReference type="ARBA" id="ARBA00001974"/>
    </source>
</evidence>
<dbReference type="Gene3D" id="3.10.120.10">
    <property type="entry name" value="Cytochrome b5-like heme/steroid binding domain"/>
    <property type="match status" value="1"/>
</dbReference>
<keyword evidence="4" id="KW-0285">Flavoprotein</keyword>
<dbReference type="InterPro" id="IPR006091">
    <property type="entry name" value="Acyl-CoA_Oxase/DH_mid-dom"/>
</dbReference>
<name>A0A2X0NNN2_9BASI</name>
<dbReference type="GO" id="GO:0050660">
    <property type="term" value="F:flavin adenine dinucleotide binding"/>
    <property type="evidence" value="ECO:0007669"/>
    <property type="project" value="InterPro"/>
</dbReference>
<gene>
    <name evidence="10" type="primary">BQ5605_C013g07213</name>
    <name evidence="10" type="ORF">BQ5605_C013G07213</name>
</gene>
<sequence length="563" mass="62686">MKLPRDLHKCQLTSMIVESLMQHNTEEDLWTVINGDVYDLTKFIDIHPGGTNVLLATGIAGGDSSEAFFSMHRSEVLTKYQRLKIGRVSDPKSRPYLLPIAGELSPVPMAEPGWLVKEFRTPYYDDSHRRLQREMRKFFDTEVKPEARVNEGAAERPSQRVMELMGSPEWEISDFSGTLDAMRMGPGPHLQGRKLPGGIKPEEFTYFHELVVIQELVRVGAPGYMAGLNAGMVIGLPPVLNFGSEKMRKEVLPDILRGKTIISLAISEAAAGSDVQGMTTKGTKTADGKYWEVTGNKKWITCGHYSDYFMTGVRTGPGQLSMMLIPRKCETRGDGVDTRIIKTSYSSSAGTAWVTFDKVLVPVENVLGGEGNGLKVILSNFNHERWVICCRIARYSRVIYEETFKWAHLRKVFGKPLIEQPVVRAKFALMLAKIEAGQTWLENLTFQMCNMKYEQQSKMLAGPMALLKYFLSRSQGEVVDEAVQIWGGRGITASGMGVYIEQAQRTYKFDSILGGSEEVLAQLGGACASCVDFGDDLLADANHFPPIMFAVRQASKQMPRAVL</sequence>
<dbReference type="InterPro" id="IPR050741">
    <property type="entry name" value="Acyl-CoA_dehydrogenase"/>
</dbReference>
<dbReference type="STRING" id="796604.A0A2X0NNN2"/>
<dbReference type="EMBL" id="FQNC01000013">
    <property type="protein sequence ID" value="SGY15024.1"/>
    <property type="molecule type" value="Genomic_DNA"/>
</dbReference>
<comment type="similarity">
    <text evidence="2">Belongs to the acyl-CoA dehydrogenase family.</text>
</comment>
<dbReference type="PROSITE" id="PS50255">
    <property type="entry name" value="CYTOCHROME_B5_2"/>
    <property type="match status" value="1"/>
</dbReference>
<dbReference type="InterPro" id="IPR037069">
    <property type="entry name" value="AcylCoA_DH/ox_N_sf"/>
</dbReference>